<dbReference type="PANTHER" id="PTHR47642">
    <property type="entry name" value="ATP-DEPENDENT DNA HELICASE"/>
    <property type="match status" value="1"/>
</dbReference>
<dbReference type="GO" id="GO:0000723">
    <property type="term" value="P:telomere maintenance"/>
    <property type="evidence" value="ECO:0007669"/>
    <property type="project" value="InterPro"/>
</dbReference>
<sequence length="226" mass="25659">MSERQARNSAGFDVCDIDINHDWVNESQLRYPEMKEAESFIQRAINDSDNRIALYCSDLKSTLQIIVMGTARTGKSYLINAIRERLQQTTIVRAPTKVAAFNIQGSTIHSTLSIPITGTTYELEGESLRKLQNKLKDTHYFIIDEMSMVGRRFLALIDLRLRQAFPECSNIPFGGRSLILFGDFGQLPPVRDLPMYAKDLHLSNNLSEDGCKAYSQFQEIYKLVAV</sequence>
<name>A0A015J7M4_RHIIW</name>
<keyword evidence="1" id="KW-0227">DNA damage</keyword>
<keyword evidence="1" id="KW-0233">DNA recombination</keyword>
<comment type="caution">
    <text evidence="3">The sequence shown here is derived from an EMBL/GenBank/DDBJ whole genome shotgun (WGS) entry which is preliminary data.</text>
</comment>
<dbReference type="GO" id="GO:0043139">
    <property type="term" value="F:5'-3' DNA helicase activity"/>
    <property type="evidence" value="ECO:0007669"/>
    <property type="project" value="UniProtKB-EC"/>
</dbReference>
<proteinExistence type="inferred from homology"/>
<keyword evidence="1" id="KW-0547">Nucleotide-binding</keyword>
<protein>
    <recommendedName>
        <fullName evidence="1">ATP-dependent DNA helicase</fullName>
        <ecNumber evidence="1">5.6.2.3</ecNumber>
    </recommendedName>
</protein>
<reference evidence="3 4" key="1">
    <citation type="submission" date="2014-02" db="EMBL/GenBank/DDBJ databases">
        <title>Single nucleus genome sequencing reveals high similarity among nuclei of an endomycorrhizal fungus.</title>
        <authorList>
            <person name="Lin K."/>
            <person name="Geurts R."/>
            <person name="Zhang Z."/>
            <person name="Limpens E."/>
            <person name="Saunders D.G."/>
            <person name="Mu D."/>
            <person name="Pang E."/>
            <person name="Cao H."/>
            <person name="Cha H."/>
            <person name="Lin T."/>
            <person name="Zhou Q."/>
            <person name="Shang Y."/>
            <person name="Li Y."/>
            <person name="Ivanov S."/>
            <person name="Sharma T."/>
            <person name="Velzen R.V."/>
            <person name="Ruijter N.D."/>
            <person name="Aanen D.K."/>
            <person name="Win J."/>
            <person name="Kamoun S."/>
            <person name="Bisseling T."/>
            <person name="Huang S."/>
        </authorList>
    </citation>
    <scope>NUCLEOTIDE SEQUENCE [LARGE SCALE GENOMIC DNA]</scope>
    <source>
        <strain evidence="4">DAOM197198w</strain>
    </source>
</reference>
<dbReference type="AlphaFoldDB" id="A0A015J7M4"/>
<dbReference type="Pfam" id="PF05970">
    <property type="entry name" value="PIF1"/>
    <property type="match status" value="1"/>
</dbReference>
<comment type="similarity">
    <text evidence="1">Belongs to the helicase family.</text>
</comment>
<comment type="cofactor">
    <cofactor evidence="1">
        <name>Mg(2+)</name>
        <dbReference type="ChEBI" id="CHEBI:18420"/>
    </cofactor>
</comment>
<organism evidence="3 4">
    <name type="scientific">Rhizophagus irregularis (strain DAOM 197198w)</name>
    <name type="common">Glomus intraradices</name>
    <dbReference type="NCBI Taxonomy" id="1432141"/>
    <lineage>
        <taxon>Eukaryota</taxon>
        <taxon>Fungi</taxon>
        <taxon>Fungi incertae sedis</taxon>
        <taxon>Mucoromycota</taxon>
        <taxon>Glomeromycotina</taxon>
        <taxon>Glomeromycetes</taxon>
        <taxon>Glomerales</taxon>
        <taxon>Glomeraceae</taxon>
        <taxon>Rhizophagus</taxon>
    </lineage>
</organism>
<dbReference type="InterPro" id="IPR051055">
    <property type="entry name" value="PIF1_helicase"/>
</dbReference>
<dbReference type="EMBL" id="JEMT01024412">
    <property type="protein sequence ID" value="EXX62825.1"/>
    <property type="molecule type" value="Genomic_DNA"/>
</dbReference>
<keyword evidence="1" id="KW-0234">DNA repair</keyword>
<keyword evidence="1" id="KW-0067">ATP-binding</keyword>
<feature type="domain" description="DNA helicase Pif1-like DEAD-box helicase" evidence="2">
    <location>
        <begin position="63"/>
        <end position="194"/>
    </location>
</feature>
<evidence type="ECO:0000259" key="2">
    <source>
        <dbReference type="Pfam" id="PF05970"/>
    </source>
</evidence>
<gene>
    <name evidence="3" type="ORF">RirG_158180</name>
</gene>
<evidence type="ECO:0000313" key="3">
    <source>
        <dbReference type="EMBL" id="EXX62825.1"/>
    </source>
</evidence>
<dbReference type="GO" id="GO:0006281">
    <property type="term" value="P:DNA repair"/>
    <property type="evidence" value="ECO:0007669"/>
    <property type="project" value="UniProtKB-KW"/>
</dbReference>
<evidence type="ECO:0000256" key="1">
    <source>
        <dbReference type="RuleBase" id="RU363044"/>
    </source>
</evidence>
<dbReference type="GO" id="GO:0006310">
    <property type="term" value="P:DNA recombination"/>
    <property type="evidence" value="ECO:0007669"/>
    <property type="project" value="UniProtKB-KW"/>
</dbReference>
<dbReference type="InterPro" id="IPR010285">
    <property type="entry name" value="DNA_helicase_pif1-like_DEAD"/>
</dbReference>
<dbReference type="Gene3D" id="3.40.50.300">
    <property type="entry name" value="P-loop containing nucleotide triphosphate hydrolases"/>
    <property type="match status" value="1"/>
</dbReference>
<dbReference type="InterPro" id="IPR027417">
    <property type="entry name" value="P-loop_NTPase"/>
</dbReference>
<dbReference type="GO" id="GO:0005524">
    <property type="term" value="F:ATP binding"/>
    <property type="evidence" value="ECO:0007669"/>
    <property type="project" value="UniProtKB-KW"/>
</dbReference>
<comment type="catalytic activity">
    <reaction evidence="1">
        <text>ATP + H2O = ADP + phosphate + H(+)</text>
        <dbReference type="Rhea" id="RHEA:13065"/>
        <dbReference type="ChEBI" id="CHEBI:15377"/>
        <dbReference type="ChEBI" id="CHEBI:15378"/>
        <dbReference type="ChEBI" id="CHEBI:30616"/>
        <dbReference type="ChEBI" id="CHEBI:43474"/>
        <dbReference type="ChEBI" id="CHEBI:456216"/>
        <dbReference type="EC" id="5.6.2.3"/>
    </reaction>
</comment>
<keyword evidence="1" id="KW-0378">Hydrolase</keyword>
<dbReference type="SUPFAM" id="SSF52540">
    <property type="entry name" value="P-loop containing nucleoside triphosphate hydrolases"/>
    <property type="match status" value="1"/>
</dbReference>
<keyword evidence="4" id="KW-1185">Reference proteome</keyword>
<keyword evidence="1" id="KW-0347">Helicase</keyword>
<accession>A0A015J7M4</accession>
<dbReference type="STRING" id="1432141.A0A015J7M4"/>
<dbReference type="Proteomes" id="UP000022910">
    <property type="component" value="Unassembled WGS sequence"/>
</dbReference>
<dbReference type="EC" id="5.6.2.3" evidence="1"/>
<dbReference type="OrthoDB" id="2325450at2759"/>
<dbReference type="GO" id="GO:0016887">
    <property type="term" value="F:ATP hydrolysis activity"/>
    <property type="evidence" value="ECO:0007669"/>
    <property type="project" value="RHEA"/>
</dbReference>
<dbReference type="HOGENOM" id="CLU_079451_0_0_1"/>
<evidence type="ECO:0000313" key="4">
    <source>
        <dbReference type="Proteomes" id="UP000022910"/>
    </source>
</evidence>